<dbReference type="Gene3D" id="1.10.10.10">
    <property type="entry name" value="Winged helix-like DNA-binding domain superfamily/Winged helix DNA-binding domain"/>
    <property type="match status" value="1"/>
</dbReference>
<dbReference type="InterPro" id="IPR013249">
    <property type="entry name" value="RNA_pol_sigma70_r4_t2"/>
</dbReference>
<keyword evidence="5" id="KW-0804">Transcription</keyword>
<dbReference type="InterPro" id="IPR007627">
    <property type="entry name" value="RNA_pol_sigma70_r2"/>
</dbReference>
<comment type="similarity">
    <text evidence="1">Belongs to the sigma-70 factor family. ECF subfamily.</text>
</comment>
<name>A0A3B1ADQ4_9ZZZZ</name>
<dbReference type="Gene3D" id="1.10.1740.10">
    <property type="match status" value="1"/>
</dbReference>
<dbReference type="Pfam" id="PF04542">
    <property type="entry name" value="Sigma70_r2"/>
    <property type="match status" value="1"/>
</dbReference>
<evidence type="ECO:0000313" key="8">
    <source>
        <dbReference type="EMBL" id="VAW96439.1"/>
    </source>
</evidence>
<dbReference type="InterPro" id="IPR013324">
    <property type="entry name" value="RNA_pol_sigma_r3/r4-like"/>
</dbReference>
<protein>
    <recommendedName>
        <fullName evidence="9">RNA polymerase ECF-type sigma factor</fullName>
    </recommendedName>
</protein>
<dbReference type="Pfam" id="PF08281">
    <property type="entry name" value="Sigma70_r4_2"/>
    <property type="match status" value="1"/>
</dbReference>
<keyword evidence="2" id="KW-0805">Transcription regulation</keyword>
<organism evidence="8">
    <name type="scientific">hydrothermal vent metagenome</name>
    <dbReference type="NCBI Taxonomy" id="652676"/>
    <lineage>
        <taxon>unclassified sequences</taxon>
        <taxon>metagenomes</taxon>
        <taxon>ecological metagenomes</taxon>
    </lineage>
</organism>
<dbReference type="GO" id="GO:0006352">
    <property type="term" value="P:DNA-templated transcription initiation"/>
    <property type="evidence" value="ECO:0007669"/>
    <property type="project" value="InterPro"/>
</dbReference>
<dbReference type="PANTHER" id="PTHR43133:SF8">
    <property type="entry name" value="RNA POLYMERASE SIGMA FACTOR HI_1459-RELATED"/>
    <property type="match status" value="1"/>
</dbReference>
<dbReference type="SUPFAM" id="SSF88946">
    <property type="entry name" value="Sigma2 domain of RNA polymerase sigma factors"/>
    <property type="match status" value="1"/>
</dbReference>
<reference evidence="8" key="1">
    <citation type="submission" date="2018-06" db="EMBL/GenBank/DDBJ databases">
        <authorList>
            <person name="Zhirakovskaya E."/>
        </authorList>
    </citation>
    <scope>NUCLEOTIDE SEQUENCE</scope>
</reference>
<accession>A0A3B1ADQ4</accession>
<keyword evidence="4" id="KW-0238">DNA-binding</keyword>
<evidence type="ECO:0000256" key="1">
    <source>
        <dbReference type="ARBA" id="ARBA00010641"/>
    </source>
</evidence>
<dbReference type="InterPro" id="IPR013325">
    <property type="entry name" value="RNA_pol_sigma_r2"/>
</dbReference>
<dbReference type="CDD" id="cd06171">
    <property type="entry name" value="Sigma70_r4"/>
    <property type="match status" value="1"/>
</dbReference>
<evidence type="ECO:0000259" key="6">
    <source>
        <dbReference type="Pfam" id="PF04542"/>
    </source>
</evidence>
<dbReference type="EMBL" id="UOFR01000038">
    <property type="protein sequence ID" value="VAW96439.1"/>
    <property type="molecule type" value="Genomic_DNA"/>
</dbReference>
<proteinExistence type="inferred from homology"/>
<evidence type="ECO:0000259" key="7">
    <source>
        <dbReference type="Pfam" id="PF08281"/>
    </source>
</evidence>
<evidence type="ECO:0000256" key="5">
    <source>
        <dbReference type="ARBA" id="ARBA00023163"/>
    </source>
</evidence>
<dbReference type="InterPro" id="IPR014284">
    <property type="entry name" value="RNA_pol_sigma-70_dom"/>
</dbReference>
<dbReference type="GO" id="GO:0003677">
    <property type="term" value="F:DNA binding"/>
    <property type="evidence" value="ECO:0007669"/>
    <property type="project" value="UniProtKB-KW"/>
</dbReference>
<dbReference type="InterPro" id="IPR039425">
    <property type="entry name" value="RNA_pol_sigma-70-like"/>
</dbReference>
<evidence type="ECO:0000256" key="2">
    <source>
        <dbReference type="ARBA" id="ARBA00023015"/>
    </source>
</evidence>
<keyword evidence="3" id="KW-0731">Sigma factor</keyword>
<evidence type="ECO:0000256" key="4">
    <source>
        <dbReference type="ARBA" id="ARBA00023125"/>
    </source>
</evidence>
<dbReference type="SUPFAM" id="SSF88659">
    <property type="entry name" value="Sigma3 and sigma4 domains of RNA polymerase sigma factors"/>
    <property type="match status" value="1"/>
</dbReference>
<dbReference type="PANTHER" id="PTHR43133">
    <property type="entry name" value="RNA POLYMERASE ECF-TYPE SIGMA FACTO"/>
    <property type="match status" value="1"/>
</dbReference>
<evidence type="ECO:0000256" key="3">
    <source>
        <dbReference type="ARBA" id="ARBA00023082"/>
    </source>
</evidence>
<feature type="domain" description="RNA polymerase sigma-70 region 2" evidence="6">
    <location>
        <begin position="14"/>
        <end position="80"/>
    </location>
</feature>
<dbReference type="GO" id="GO:0016987">
    <property type="term" value="F:sigma factor activity"/>
    <property type="evidence" value="ECO:0007669"/>
    <property type="project" value="UniProtKB-KW"/>
</dbReference>
<feature type="domain" description="RNA polymerase sigma factor 70 region 4 type 2" evidence="7">
    <location>
        <begin position="116"/>
        <end position="167"/>
    </location>
</feature>
<gene>
    <name evidence="8" type="ORF">MNBD_GAMMA21-1020</name>
</gene>
<dbReference type="InterPro" id="IPR036388">
    <property type="entry name" value="WH-like_DNA-bd_sf"/>
</dbReference>
<evidence type="ECO:0008006" key="9">
    <source>
        <dbReference type="Google" id="ProtNLM"/>
    </source>
</evidence>
<sequence>MFKQSRQKRFEKQVRPHLQRLYQYAWRLSGNADDAEDIVQTLLIRTYQKEIEFDQLENPRTWLLKSLYHQFIDFTRQQKRNPSVPGDKDAAEVLQHSCDPAQGPAQQLAQDQLSSQLSQVLNQLDNEHRQLVLLHDLEGYTLVEISQILETPVGTLKSRLHRSRKTLRELIRREPFPHNKRVNE</sequence>
<dbReference type="NCBIfam" id="TIGR02937">
    <property type="entry name" value="sigma70-ECF"/>
    <property type="match status" value="1"/>
</dbReference>
<dbReference type="AlphaFoldDB" id="A0A3B1ADQ4"/>